<accession>A0A2P8DXU2</accession>
<evidence type="ECO:0000259" key="2">
    <source>
        <dbReference type="Pfam" id="PF07593"/>
    </source>
</evidence>
<dbReference type="Proteomes" id="UP000240708">
    <property type="component" value="Unassembled WGS sequence"/>
</dbReference>
<evidence type="ECO:0000256" key="1">
    <source>
        <dbReference type="ARBA" id="ARBA00022729"/>
    </source>
</evidence>
<dbReference type="SUPFAM" id="SSF69318">
    <property type="entry name" value="Integrin alpha N-terminal domain"/>
    <property type="match status" value="3"/>
</dbReference>
<dbReference type="PANTHER" id="PTHR16026">
    <property type="entry name" value="CARTILAGE ACIDIC PROTEIN 1"/>
    <property type="match status" value="1"/>
</dbReference>
<dbReference type="InterPro" id="IPR011519">
    <property type="entry name" value="UnbV_ASPIC"/>
</dbReference>
<dbReference type="Pfam" id="PF07593">
    <property type="entry name" value="UnbV_ASPIC"/>
    <property type="match status" value="1"/>
</dbReference>
<dbReference type="InterPro" id="IPR028994">
    <property type="entry name" value="Integrin_alpha_N"/>
</dbReference>
<evidence type="ECO:0000313" key="3">
    <source>
        <dbReference type="EMBL" id="PSL01987.1"/>
    </source>
</evidence>
<dbReference type="Gene3D" id="2.130.10.130">
    <property type="entry name" value="Integrin alpha, N-terminal"/>
    <property type="match status" value="4"/>
</dbReference>
<dbReference type="OrthoDB" id="9816120at2"/>
<feature type="domain" description="ASPIC/UnbV" evidence="2">
    <location>
        <begin position="528"/>
        <end position="594"/>
    </location>
</feature>
<proteinExistence type="predicted"/>
<dbReference type="Pfam" id="PF13517">
    <property type="entry name" value="FG-GAP_3"/>
    <property type="match status" value="6"/>
</dbReference>
<evidence type="ECO:0000313" key="4">
    <source>
        <dbReference type="Proteomes" id="UP000240708"/>
    </source>
</evidence>
<keyword evidence="4" id="KW-1185">Reference proteome</keyword>
<sequence length="1109" mass="124138">MKQLKNSIYVGSLLSIMVISCQEKETENKDFLFEKVESSYSGVHFRNDLKFDEKFNIFTYRNFYNGGGVALGDVNNDGLIDIYLTSNQGENKLYLNEGDFKFRDITSEAGVAGTRAWSTGVAMADVNGDGWLDIYVCNSGDIKGDNKQNELFINNGDGTFSEMAEQYGLADQGFSTHAVFFDYDNDGDLDVYLLNNSYQAIGSFNKMQNERPRRDPVGGDKLFRNDGDRFTDVSEEAGIYGSVIGFGLGITIGDVNRDGWMDIFISNDFFERDYLYINNQDGTFTESLTDYMRSTSAASMGADIADINNNGYLDIFVTDMLPESSQRLKQITTFESWDKFQFNVQHGYHYQYNRNMLHVNNGDGTFSDMGRLANVEATDWSWAALMFDMDNDGLKDIFVANGIYQDLTDLDYLNFIDNEETKRAIISQDGVDYRKLIDPMPINPVSNYAFKNKGNLEFENVIHQWGMGDPVHSNGSAYGDLNNDGAMDLVINNVNSEVLIFKNKSLELLPENHYLKVHLKGKGANTSAIGTQVRLLIGDQQLYQEQMPNRGFQSSVDYRLNFGLGKADKINEVQVRWPDGKITILNDVGVNQILELNWSDAVEPPAGFIFFKEPQGQIFQKASNEILDFVHKDNQFIDFDRDRLTYHMLSTEGPKAIWGDVNGDGLEDVYLGGGKGFSGQLFIQQTNGTFRKTVQESLFADRFSEDTHGVFHDFNGDGHLDLFVASGGNESGFGALDLSDRLYINDGKGNFTKSESSGLANFKNSSSVVRLIDVNGDGIKDLFVGSRVVPFLYGVNPNSQILISDGKGTFREGTAQFAPSLNEIGMVTDAAVVDYDGDGKEDLILVGEWMAPTFLRNTGKGLEKIAMPEMQQYKGWYQAIATGDFNGDGKVDFILGNHGLNTRFKANQERPIRMFVNDFDQNGSVEHLYVQKEGGRHVPFTLKHQLEQQVPSIKKRFLKYSAYNDKYMEDIFTPQELKNAVMQEVNFLSSAILINQGEGKFEVKALPREAQRSWMYAVLVTDLNGDGADDLIMAGNLSGAQPQVGQYDGSYGEVLLGDGKGDFAYIPNRTHGLQLQGDIRDLQLVELKGAKILMVVKNNAPIEFWKVKE</sequence>
<dbReference type="PANTHER" id="PTHR16026:SF0">
    <property type="entry name" value="CARTILAGE ACIDIC PROTEIN 1"/>
    <property type="match status" value="1"/>
</dbReference>
<organism evidence="3 4">
    <name type="scientific">Cecembia rubra</name>
    <dbReference type="NCBI Taxonomy" id="1485585"/>
    <lineage>
        <taxon>Bacteria</taxon>
        <taxon>Pseudomonadati</taxon>
        <taxon>Bacteroidota</taxon>
        <taxon>Cytophagia</taxon>
        <taxon>Cytophagales</taxon>
        <taxon>Cyclobacteriaceae</taxon>
        <taxon>Cecembia</taxon>
    </lineage>
</organism>
<dbReference type="InterPro" id="IPR013517">
    <property type="entry name" value="FG-GAP"/>
</dbReference>
<protein>
    <submittedName>
        <fullName evidence="3">VCBS repeat protein</fullName>
    </submittedName>
</protein>
<gene>
    <name evidence="3" type="ORF">CLV48_11176</name>
</gene>
<reference evidence="3 4" key="1">
    <citation type="submission" date="2018-03" db="EMBL/GenBank/DDBJ databases">
        <title>Genomic Encyclopedia of Archaeal and Bacterial Type Strains, Phase II (KMG-II): from individual species to whole genera.</title>
        <authorList>
            <person name="Goeker M."/>
        </authorList>
    </citation>
    <scope>NUCLEOTIDE SEQUENCE [LARGE SCALE GENOMIC DNA]</scope>
    <source>
        <strain evidence="3 4">DSM 28057</strain>
    </source>
</reference>
<name>A0A2P8DXU2_9BACT</name>
<dbReference type="AlphaFoldDB" id="A0A2P8DXU2"/>
<dbReference type="InterPro" id="IPR027039">
    <property type="entry name" value="Crtac1"/>
</dbReference>
<comment type="caution">
    <text evidence="3">The sequence shown here is derived from an EMBL/GenBank/DDBJ whole genome shotgun (WGS) entry which is preliminary data.</text>
</comment>
<keyword evidence="1" id="KW-0732">Signal</keyword>
<dbReference type="PROSITE" id="PS51257">
    <property type="entry name" value="PROKAR_LIPOPROTEIN"/>
    <property type="match status" value="1"/>
</dbReference>
<dbReference type="EMBL" id="PYGF01000011">
    <property type="protein sequence ID" value="PSL01987.1"/>
    <property type="molecule type" value="Genomic_DNA"/>
</dbReference>